<dbReference type="GO" id="GO:0006950">
    <property type="term" value="P:response to stress"/>
    <property type="evidence" value="ECO:0007669"/>
    <property type="project" value="UniProtKB-ARBA"/>
</dbReference>
<proteinExistence type="inferred from homology"/>
<dbReference type="InterPro" id="IPR022272">
    <property type="entry name" value="Lipocalin_CS"/>
</dbReference>
<dbReference type="Proteomes" id="UP000031937">
    <property type="component" value="Unassembled WGS sequence"/>
</dbReference>
<dbReference type="PIRSF" id="PIRSF036893">
    <property type="entry name" value="Lipocalin_ApoD"/>
    <property type="match status" value="1"/>
</dbReference>
<evidence type="ECO:0000256" key="1">
    <source>
        <dbReference type="ARBA" id="ARBA00006889"/>
    </source>
</evidence>
<evidence type="ECO:0000259" key="3">
    <source>
        <dbReference type="Pfam" id="PF08212"/>
    </source>
</evidence>
<dbReference type="PROSITE" id="PS00213">
    <property type="entry name" value="LIPOCALIN"/>
    <property type="match status" value="1"/>
</dbReference>
<evidence type="ECO:0000313" key="4">
    <source>
        <dbReference type="EMBL" id="KIO45059.1"/>
    </source>
</evidence>
<dbReference type="Pfam" id="PF08212">
    <property type="entry name" value="Lipocalin_2"/>
    <property type="match status" value="1"/>
</dbReference>
<dbReference type="AlphaFoldDB" id="A0AB34R540"/>
<evidence type="ECO:0000256" key="2">
    <source>
        <dbReference type="PIRNR" id="PIRNR036893"/>
    </source>
</evidence>
<dbReference type="PANTHER" id="PTHR10612">
    <property type="entry name" value="APOLIPOPROTEIN D"/>
    <property type="match status" value="1"/>
</dbReference>
<protein>
    <recommendedName>
        <fullName evidence="3">Lipocalin/cytosolic fatty-acid binding domain-containing protein</fullName>
    </recommendedName>
</protein>
<dbReference type="EMBL" id="JPIT01000018">
    <property type="protein sequence ID" value="KIO45059.1"/>
    <property type="molecule type" value="Genomic_DNA"/>
</dbReference>
<dbReference type="PRINTS" id="PR01171">
    <property type="entry name" value="BCTLIPOCALIN"/>
</dbReference>
<gene>
    <name evidence="4" type="ORF">IE90_06345</name>
</gene>
<organism evidence="4 5">
    <name type="scientific">Sanguibacteroides justesenii</name>
    <dbReference type="NCBI Taxonomy" id="1547597"/>
    <lineage>
        <taxon>Bacteria</taxon>
        <taxon>Pseudomonadati</taxon>
        <taxon>Bacteroidota</taxon>
        <taxon>Bacteroidia</taxon>
        <taxon>Bacteroidales</taxon>
        <taxon>Porphyromonadaceae</taxon>
        <taxon>Sanguibacteroides</taxon>
    </lineage>
</organism>
<dbReference type="Gene3D" id="2.40.128.20">
    <property type="match status" value="1"/>
</dbReference>
<dbReference type="InterPro" id="IPR022271">
    <property type="entry name" value="Lipocalin_ApoD"/>
</dbReference>
<accession>A0AB34R540</accession>
<evidence type="ECO:0000313" key="5">
    <source>
        <dbReference type="Proteomes" id="UP000031937"/>
    </source>
</evidence>
<name>A0AB34R540_9PORP</name>
<comment type="similarity">
    <text evidence="1 2">Belongs to the calycin superfamily. Lipocalin family.</text>
</comment>
<dbReference type="CDD" id="cd19438">
    <property type="entry name" value="lipocalin_Blc-like"/>
    <property type="match status" value="1"/>
</dbReference>
<dbReference type="PANTHER" id="PTHR10612:SF34">
    <property type="entry name" value="APOLIPOPROTEIN D"/>
    <property type="match status" value="1"/>
</dbReference>
<dbReference type="SUPFAM" id="SSF50814">
    <property type="entry name" value="Lipocalins"/>
    <property type="match status" value="1"/>
</dbReference>
<dbReference type="InterPro" id="IPR000566">
    <property type="entry name" value="Lipocln_cytosolic_FA-bd_dom"/>
</dbReference>
<sequence length="176" mass="19793">MSISGGIGQTEGKVDNTAIDSLDMDRYAGLWYEIARFDHPFERGLVGVTTEYIIKSNGNIEVIGCGFQDSLNGEKREIVGKVHIPDKDKPGILKVTFFLIFSADYYILEVEDDYSAALIGSSEIDHLWIVSRSPKISKKKLNDLLKRAKKRGYDTQALIFIPHKLKGIEQEVADRQ</sequence>
<feature type="domain" description="Lipocalin/cytosolic fatty-acid binding" evidence="3">
    <location>
        <begin position="22"/>
        <end position="162"/>
    </location>
</feature>
<comment type="caution">
    <text evidence="4">The sequence shown here is derived from an EMBL/GenBank/DDBJ whole genome shotgun (WGS) entry which is preliminary data.</text>
</comment>
<dbReference type="InterPro" id="IPR002446">
    <property type="entry name" value="Lipocalin_bac"/>
</dbReference>
<dbReference type="InterPro" id="IPR047202">
    <property type="entry name" value="Lipocalin_Blc-like_dom"/>
</dbReference>
<dbReference type="InterPro" id="IPR012674">
    <property type="entry name" value="Calycin"/>
</dbReference>
<reference evidence="4 5" key="1">
    <citation type="submission" date="2014-07" db="EMBL/GenBank/DDBJ databases">
        <title>Porphyromonadaceae bacterium OUH 334697 = ATCC BAA-2682 = DSM 28341 draft genome.</title>
        <authorList>
            <person name="Sydenham T.V."/>
            <person name="Hasman H."/>
            <person name="Justesen U.S."/>
        </authorList>
    </citation>
    <scope>NUCLEOTIDE SEQUENCE [LARGE SCALE GENOMIC DNA]</scope>
    <source>
        <strain evidence="4 5">OUH 334697</strain>
    </source>
</reference>